<protein>
    <submittedName>
        <fullName evidence="1">Uncharacterized protein</fullName>
    </submittedName>
</protein>
<dbReference type="EMBL" id="AVPF01000020">
    <property type="protein sequence ID" value="KGX88335.1"/>
    <property type="molecule type" value="Genomic_DNA"/>
</dbReference>
<reference evidence="1 2" key="1">
    <citation type="submission" date="2013-08" db="EMBL/GenBank/DDBJ databases">
        <authorList>
            <person name="Huang J."/>
            <person name="Wang G."/>
        </authorList>
    </citation>
    <scope>NUCLEOTIDE SEQUENCE [LARGE SCALE GENOMIC DNA]</scope>
    <source>
        <strain evidence="1 2">BH030004</strain>
    </source>
</reference>
<organism evidence="1 2">
    <name type="scientific">Pontibacillus marinus BH030004 = DSM 16465</name>
    <dbReference type="NCBI Taxonomy" id="1385511"/>
    <lineage>
        <taxon>Bacteria</taxon>
        <taxon>Bacillati</taxon>
        <taxon>Bacillota</taxon>
        <taxon>Bacilli</taxon>
        <taxon>Bacillales</taxon>
        <taxon>Bacillaceae</taxon>
        <taxon>Pontibacillus</taxon>
    </lineage>
</organism>
<dbReference type="Proteomes" id="UP000030403">
    <property type="component" value="Unassembled WGS sequence"/>
</dbReference>
<sequence length="36" mass="4055">MKPMSKPILEGQTDERTLGQVIEGQKTMVVFVRHLG</sequence>
<gene>
    <name evidence="1" type="ORF">N783_08600</name>
</gene>
<evidence type="ECO:0000313" key="2">
    <source>
        <dbReference type="Proteomes" id="UP000030403"/>
    </source>
</evidence>
<name>A0A0A5GB39_9BACI</name>
<keyword evidence="2" id="KW-1185">Reference proteome</keyword>
<dbReference type="AlphaFoldDB" id="A0A0A5GB39"/>
<proteinExistence type="predicted"/>
<dbReference type="STRING" id="1385511.GCA_000425225_03011"/>
<accession>A0A0A5GB39</accession>
<evidence type="ECO:0000313" key="1">
    <source>
        <dbReference type="EMBL" id="KGX88335.1"/>
    </source>
</evidence>
<comment type="caution">
    <text evidence="1">The sequence shown here is derived from an EMBL/GenBank/DDBJ whole genome shotgun (WGS) entry which is preliminary data.</text>
</comment>